<accession>A0A5C5WQS3</accession>
<evidence type="ECO:0000256" key="1">
    <source>
        <dbReference type="SAM" id="Phobius"/>
    </source>
</evidence>
<name>A0A5C5WQS3_9BACT</name>
<keyword evidence="1" id="KW-0472">Membrane</keyword>
<dbReference type="EMBL" id="SJPI01000001">
    <property type="protein sequence ID" value="TWT52451.1"/>
    <property type="molecule type" value="Genomic_DNA"/>
</dbReference>
<keyword evidence="3" id="KW-1185">Reference proteome</keyword>
<reference evidence="2 3" key="1">
    <citation type="submission" date="2019-02" db="EMBL/GenBank/DDBJ databases">
        <title>Deep-cultivation of Planctomycetes and their phenomic and genomic characterization uncovers novel biology.</title>
        <authorList>
            <person name="Wiegand S."/>
            <person name="Jogler M."/>
            <person name="Boedeker C."/>
            <person name="Pinto D."/>
            <person name="Vollmers J."/>
            <person name="Rivas-Marin E."/>
            <person name="Kohn T."/>
            <person name="Peeters S.H."/>
            <person name="Heuer A."/>
            <person name="Rast P."/>
            <person name="Oberbeckmann S."/>
            <person name="Bunk B."/>
            <person name="Jeske O."/>
            <person name="Meyerdierks A."/>
            <person name="Storesund J.E."/>
            <person name="Kallscheuer N."/>
            <person name="Luecker S."/>
            <person name="Lage O.M."/>
            <person name="Pohl T."/>
            <person name="Merkel B.J."/>
            <person name="Hornburger P."/>
            <person name="Mueller R.-W."/>
            <person name="Bruemmer F."/>
            <person name="Labrenz M."/>
            <person name="Spormann A.M."/>
            <person name="Op Den Camp H."/>
            <person name="Overmann J."/>
            <person name="Amann R."/>
            <person name="Jetten M.S.M."/>
            <person name="Mascher T."/>
            <person name="Medema M.H."/>
            <person name="Devos D.P."/>
            <person name="Kaster A.-K."/>
            <person name="Ovreas L."/>
            <person name="Rohde M."/>
            <person name="Galperin M.Y."/>
            <person name="Jogler C."/>
        </authorList>
    </citation>
    <scope>NUCLEOTIDE SEQUENCE [LARGE SCALE GENOMIC DNA]</scope>
    <source>
        <strain evidence="2 3">Pla22</strain>
    </source>
</reference>
<dbReference type="Proteomes" id="UP000316598">
    <property type="component" value="Unassembled WGS sequence"/>
</dbReference>
<keyword evidence="1" id="KW-1133">Transmembrane helix</keyword>
<evidence type="ECO:0000313" key="3">
    <source>
        <dbReference type="Proteomes" id="UP000316598"/>
    </source>
</evidence>
<proteinExistence type="predicted"/>
<feature type="transmembrane region" description="Helical" evidence="1">
    <location>
        <begin position="224"/>
        <end position="248"/>
    </location>
</feature>
<feature type="transmembrane region" description="Helical" evidence="1">
    <location>
        <begin position="138"/>
        <end position="164"/>
    </location>
</feature>
<sequence length="249" mass="27614">MSQRNLSRHSTANNIDAIGPRCEFLTTVMAHFAKLTQSEFSPHEAVMILTTGKLYHDVDSRRFDIAEYGEPAPGLLRRKWIIEVESNRDSDHGENPMREPFSSPINPYQATNEASLESPFENEIDGKTAIREMGRWQFFIAVLFGIGLVLMLAFMVIQVFAIGGGSFVEILSGVGCFGVFGLVFYGIPAYLLLRASQASQNFAAESNRGGFAEFARRQMLVWRVMGILVVLGVISYGLFIAIALFGMAI</sequence>
<organism evidence="2 3">
    <name type="scientific">Rubripirellula amarantea</name>
    <dbReference type="NCBI Taxonomy" id="2527999"/>
    <lineage>
        <taxon>Bacteria</taxon>
        <taxon>Pseudomonadati</taxon>
        <taxon>Planctomycetota</taxon>
        <taxon>Planctomycetia</taxon>
        <taxon>Pirellulales</taxon>
        <taxon>Pirellulaceae</taxon>
        <taxon>Rubripirellula</taxon>
    </lineage>
</organism>
<keyword evidence="1" id="KW-0812">Transmembrane</keyword>
<comment type="caution">
    <text evidence="2">The sequence shown here is derived from an EMBL/GenBank/DDBJ whole genome shotgun (WGS) entry which is preliminary data.</text>
</comment>
<evidence type="ECO:0000313" key="2">
    <source>
        <dbReference type="EMBL" id="TWT52451.1"/>
    </source>
</evidence>
<protein>
    <submittedName>
        <fullName evidence="2">Uncharacterized protein</fullName>
    </submittedName>
</protein>
<feature type="transmembrane region" description="Helical" evidence="1">
    <location>
        <begin position="170"/>
        <end position="193"/>
    </location>
</feature>
<dbReference type="AlphaFoldDB" id="A0A5C5WQS3"/>
<gene>
    <name evidence="2" type="ORF">Pla22_00750</name>
</gene>